<dbReference type="AlphaFoldDB" id="A0A8J2TXE1"/>
<comment type="caution">
    <text evidence="2">The sequence shown here is derived from an EMBL/GenBank/DDBJ whole genome shotgun (WGS) entry which is preliminary data.</text>
</comment>
<organism evidence="2 3">
    <name type="scientific">Sediminivirga luteola</name>
    <dbReference type="NCBI Taxonomy" id="1774748"/>
    <lineage>
        <taxon>Bacteria</taxon>
        <taxon>Bacillati</taxon>
        <taxon>Actinomycetota</taxon>
        <taxon>Actinomycetes</taxon>
        <taxon>Micrococcales</taxon>
        <taxon>Brevibacteriaceae</taxon>
        <taxon>Sediminivirga</taxon>
    </lineage>
</organism>
<reference evidence="2" key="2">
    <citation type="submission" date="2020-09" db="EMBL/GenBank/DDBJ databases">
        <authorList>
            <person name="Sun Q."/>
            <person name="Zhou Y."/>
        </authorList>
    </citation>
    <scope>NUCLEOTIDE SEQUENCE</scope>
    <source>
        <strain evidence="2">CGMCC 1.12785</strain>
    </source>
</reference>
<proteinExistence type="predicted"/>
<feature type="region of interest" description="Disordered" evidence="1">
    <location>
        <begin position="36"/>
        <end position="58"/>
    </location>
</feature>
<name>A0A8J2TXE1_9MICO</name>
<protein>
    <recommendedName>
        <fullName evidence="4">Transposase</fullName>
    </recommendedName>
</protein>
<evidence type="ECO:0000256" key="1">
    <source>
        <dbReference type="SAM" id="MobiDB-lite"/>
    </source>
</evidence>
<sequence length="72" mass="8193">MSTLERLFARVHWLEGENKRLEARLRRERERRRAAEARAAVRTKPAAPAGGPDPEGAARLEAIVRDIYGSRK</sequence>
<feature type="compositionally biased region" description="Low complexity" evidence="1">
    <location>
        <begin position="37"/>
        <end position="55"/>
    </location>
</feature>
<evidence type="ECO:0000313" key="3">
    <source>
        <dbReference type="Proteomes" id="UP000616114"/>
    </source>
</evidence>
<evidence type="ECO:0008006" key="4">
    <source>
        <dbReference type="Google" id="ProtNLM"/>
    </source>
</evidence>
<reference evidence="2" key="1">
    <citation type="journal article" date="2014" name="Int. J. Syst. Evol. Microbiol.">
        <title>Complete genome sequence of Corynebacterium casei LMG S-19264T (=DSM 44701T), isolated from a smear-ripened cheese.</title>
        <authorList>
            <consortium name="US DOE Joint Genome Institute (JGI-PGF)"/>
            <person name="Walter F."/>
            <person name="Albersmeier A."/>
            <person name="Kalinowski J."/>
            <person name="Ruckert C."/>
        </authorList>
    </citation>
    <scope>NUCLEOTIDE SEQUENCE</scope>
    <source>
        <strain evidence="2">CGMCC 1.12785</strain>
    </source>
</reference>
<dbReference type="EMBL" id="BMFY01000004">
    <property type="protein sequence ID" value="GGA10964.1"/>
    <property type="molecule type" value="Genomic_DNA"/>
</dbReference>
<keyword evidence="3" id="KW-1185">Reference proteome</keyword>
<gene>
    <name evidence="2" type="ORF">GCM10011333_12240</name>
</gene>
<dbReference type="Proteomes" id="UP000616114">
    <property type="component" value="Unassembled WGS sequence"/>
</dbReference>
<evidence type="ECO:0000313" key="2">
    <source>
        <dbReference type="EMBL" id="GGA10964.1"/>
    </source>
</evidence>
<accession>A0A8J2TXE1</accession>